<dbReference type="SUPFAM" id="SSF47473">
    <property type="entry name" value="EF-hand"/>
    <property type="match status" value="1"/>
</dbReference>
<dbReference type="InterPro" id="IPR018247">
    <property type="entry name" value="EF_Hand_1_Ca_BS"/>
</dbReference>
<protein>
    <submittedName>
        <fullName evidence="4">Uncharacterized protein LOC111125235</fullName>
    </submittedName>
</protein>
<evidence type="ECO:0000313" key="3">
    <source>
        <dbReference type="Proteomes" id="UP000694844"/>
    </source>
</evidence>
<sequence>MKGLSFSEWSDLPLSYHVLQTTSRKPPHRTMILSAILILLTSTTVFSQNHGHQEPTEAQYQQYITELWTASNYDNNDVFSLIELHDVFVHYDTNRDGTITRHEYTNYIGSQVPDLLSFAHALYDIYDANGDHHLGAQDLDVLYKKMDIDGDGTVSKTDFFTFWNQTLHAHAHLHGHGQHLVG</sequence>
<dbReference type="RefSeq" id="XP_022324518.1">
    <property type="nucleotide sequence ID" value="XM_022468810.1"/>
</dbReference>
<organism evidence="3 4">
    <name type="scientific">Crassostrea virginica</name>
    <name type="common">Eastern oyster</name>
    <dbReference type="NCBI Taxonomy" id="6565"/>
    <lineage>
        <taxon>Eukaryota</taxon>
        <taxon>Metazoa</taxon>
        <taxon>Spiralia</taxon>
        <taxon>Lophotrochozoa</taxon>
        <taxon>Mollusca</taxon>
        <taxon>Bivalvia</taxon>
        <taxon>Autobranchia</taxon>
        <taxon>Pteriomorphia</taxon>
        <taxon>Ostreida</taxon>
        <taxon>Ostreoidea</taxon>
        <taxon>Ostreidae</taxon>
        <taxon>Crassostrea</taxon>
    </lineage>
</organism>
<dbReference type="OrthoDB" id="6096265at2759"/>
<dbReference type="Gene3D" id="1.10.238.10">
    <property type="entry name" value="EF-hand"/>
    <property type="match status" value="1"/>
</dbReference>
<dbReference type="InterPro" id="IPR002048">
    <property type="entry name" value="EF_hand_dom"/>
</dbReference>
<gene>
    <name evidence="4" type="primary">LOC111125235</name>
</gene>
<dbReference type="SMART" id="SM00054">
    <property type="entry name" value="EFh"/>
    <property type="match status" value="2"/>
</dbReference>
<dbReference type="CDD" id="cd00051">
    <property type="entry name" value="EFh"/>
    <property type="match status" value="1"/>
</dbReference>
<dbReference type="Proteomes" id="UP000694844">
    <property type="component" value="Chromosome 3"/>
</dbReference>
<evidence type="ECO:0000256" key="1">
    <source>
        <dbReference type="ARBA" id="ARBA00022837"/>
    </source>
</evidence>
<feature type="domain" description="EF-hand" evidence="2">
    <location>
        <begin position="134"/>
        <end position="169"/>
    </location>
</feature>
<dbReference type="Pfam" id="PF13499">
    <property type="entry name" value="EF-hand_7"/>
    <property type="match status" value="1"/>
</dbReference>
<name>A0A8B8D8S3_CRAVI</name>
<dbReference type="InterPro" id="IPR011992">
    <property type="entry name" value="EF-hand-dom_pair"/>
</dbReference>
<accession>A0A8B8D8S3</accession>
<keyword evidence="1" id="KW-0106">Calcium</keyword>
<proteinExistence type="predicted"/>
<evidence type="ECO:0000259" key="2">
    <source>
        <dbReference type="PROSITE" id="PS50222"/>
    </source>
</evidence>
<dbReference type="PROSITE" id="PS50222">
    <property type="entry name" value="EF_HAND_2"/>
    <property type="match status" value="2"/>
</dbReference>
<dbReference type="AlphaFoldDB" id="A0A8B8D8S3"/>
<reference evidence="4" key="1">
    <citation type="submission" date="2025-08" db="UniProtKB">
        <authorList>
            <consortium name="RefSeq"/>
        </authorList>
    </citation>
    <scope>IDENTIFICATION</scope>
    <source>
        <tissue evidence="4">Whole sample</tissue>
    </source>
</reference>
<evidence type="ECO:0000313" key="4">
    <source>
        <dbReference type="RefSeq" id="XP_022324518.1"/>
    </source>
</evidence>
<dbReference type="GeneID" id="111125235"/>
<feature type="domain" description="EF-hand" evidence="2">
    <location>
        <begin position="79"/>
        <end position="114"/>
    </location>
</feature>
<dbReference type="PROSITE" id="PS00018">
    <property type="entry name" value="EF_HAND_1"/>
    <property type="match status" value="2"/>
</dbReference>
<dbReference type="KEGG" id="cvn:111125235"/>
<keyword evidence="3" id="KW-1185">Reference proteome</keyword>
<dbReference type="GO" id="GO:0005509">
    <property type="term" value="F:calcium ion binding"/>
    <property type="evidence" value="ECO:0007669"/>
    <property type="project" value="InterPro"/>
</dbReference>